<comment type="caution">
    <text evidence="1">The sequence shown here is derived from an EMBL/GenBank/DDBJ whole genome shotgun (WGS) entry which is preliminary data.</text>
</comment>
<dbReference type="AlphaFoldDB" id="A0AA38VVU4"/>
<proteinExistence type="predicted"/>
<dbReference type="SUPFAM" id="SSF51445">
    <property type="entry name" value="(Trans)glycosidases"/>
    <property type="match status" value="1"/>
</dbReference>
<dbReference type="InterPro" id="IPR017853">
    <property type="entry name" value="GH"/>
</dbReference>
<protein>
    <recommendedName>
        <fullName evidence="3">Pullulanase</fullName>
    </recommendedName>
</protein>
<dbReference type="Gene3D" id="3.20.20.80">
    <property type="entry name" value="Glycosidases"/>
    <property type="match status" value="1"/>
</dbReference>
<dbReference type="PANTHER" id="PTHR43002">
    <property type="entry name" value="GLYCOGEN DEBRANCHING ENZYME"/>
    <property type="match status" value="1"/>
</dbReference>
<keyword evidence="2" id="KW-1185">Reference proteome</keyword>
<name>A0AA38VVU4_9ASTR</name>
<accession>A0AA38VVU4</accession>
<dbReference type="EMBL" id="JARYMX010000007">
    <property type="protein sequence ID" value="KAJ9540127.1"/>
    <property type="molecule type" value="Genomic_DNA"/>
</dbReference>
<reference evidence="1" key="1">
    <citation type="submission" date="2023-03" db="EMBL/GenBank/DDBJ databases">
        <title>Chromosome-scale reference genome and RAD-based genetic map of yellow starthistle (Centaurea solstitialis) reveal putative structural variation and QTLs associated with invader traits.</title>
        <authorList>
            <person name="Reatini B."/>
            <person name="Cang F.A."/>
            <person name="Jiang Q."/>
            <person name="Mckibben M.T.W."/>
            <person name="Barker M.S."/>
            <person name="Rieseberg L.H."/>
            <person name="Dlugosch K.M."/>
        </authorList>
    </citation>
    <scope>NUCLEOTIDE SEQUENCE</scope>
    <source>
        <strain evidence="1">CAN-66</strain>
        <tissue evidence="1">Leaf</tissue>
    </source>
</reference>
<dbReference type="Proteomes" id="UP001172457">
    <property type="component" value="Chromosome 7"/>
</dbReference>
<evidence type="ECO:0000313" key="2">
    <source>
        <dbReference type="Proteomes" id="UP001172457"/>
    </source>
</evidence>
<organism evidence="1 2">
    <name type="scientific">Centaurea solstitialis</name>
    <name type="common">yellow star-thistle</name>
    <dbReference type="NCBI Taxonomy" id="347529"/>
    <lineage>
        <taxon>Eukaryota</taxon>
        <taxon>Viridiplantae</taxon>
        <taxon>Streptophyta</taxon>
        <taxon>Embryophyta</taxon>
        <taxon>Tracheophyta</taxon>
        <taxon>Spermatophyta</taxon>
        <taxon>Magnoliopsida</taxon>
        <taxon>eudicotyledons</taxon>
        <taxon>Gunneridae</taxon>
        <taxon>Pentapetalae</taxon>
        <taxon>asterids</taxon>
        <taxon>campanulids</taxon>
        <taxon>Asterales</taxon>
        <taxon>Asteraceae</taxon>
        <taxon>Carduoideae</taxon>
        <taxon>Cardueae</taxon>
        <taxon>Centaureinae</taxon>
        <taxon>Centaurea</taxon>
    </lineage>
</organism>
<evidence type="ECO:0000313" key="1">
    <source>
        <dbReference type="EMBL" id="KAJ9540127.1"/>
    </source>
</evidence>
<sequence>MEFRKMMQALNRLGLRVVLDVVYNHLHGSGPISDNSVLDKIVPGYYLRRNADGFIENSTCVNNTASEHFMVDRLIVDDLLNWACNYKMRAKRLLGNLSMEKDKFVSLFRYGEGWDFGEVANNGRGVNASQFNLTGSGIGSFNDRIRDALLGGSPFGHPLQQGFLTGLSLQVMLMLVSCLA</sequence>
<evidence type="ECO:0008006" key="3">
    <source>
        <dbReference type="Google" id="ProtNLM"/>
    </source>
</evidence>
<gene>
    <name evidence="1" type="ORF">OSB04_026633</name>
</gene>